<dbReference type="InterPro" id="IPR013320">
    <property type="entry name" value="ConA-like_dom_sf"/>
</dbReference>
<dbReference type="EMBL" id="CP029188">
    <property type="protein sequence ID" value="AWI32209.1"/>
    <property type="molecule type" value="Genomic_DNA"/>
</dbReference>
<dbReference type="Gene3D" id="2.60.120.200">
    <property type="match status" value="5"/>
</dbReference>
<dbReference type="Pfam" id="PF13385">
    <property type="entry name" value="Laminin_G_3"/>
    <property type="match status" value="3"/>
</dbReference>
<protein>
    <recommendedName>
        <fullName evidence="3">LamG-like jellyroll fold domain-containing protein</fullName>
    </recommendedName>
</protein>
<dbReference type="SMART" id="SM00560">
    <property type="entry name" value="LamGL"/>
    <property type="match status" value="3"/>
</dbReference>
<evidence type="ECO:0000259" key="3">
    <source>
        <dbReference type="SMART" id="SM00560"/>
    </source>
</evidence>
<feature type="domain" description="LamG-like jellyroll fold" evidence="3">
    <location>
        <begin position="349"/>
        <end position="478"/>
    </location>
</feature>
<evidence type="ECO:0000256" key="2">
    <source>
        <dbReference type="ARBA" id="ARBA00023157"/>
    </source>
</evidence>
<accession>A0A2S1T0K8</accession>
<dbReference type="InterPro" id="IPR006558">
    <property type="entry name" value="LamG-like"/>
</dbReference>
<proteinExistence type="predicted"/>
<organism evidence="4 5">
    <name type="scientific">Streptomyces tirandamycinicus</name>
    <dbReference type="NCBI Taxonomy" id="2174846"/>
    <lineage>
        <taxon>Bacteria</taxon>
        <taxon>Bacillati</taxon>
        <taxon>Actinomycetota</taxon>
        <taxon>Actinomycetes</taxon>
        <taxon>Kitasatosporales</taxon>
        <taxon>Streptomycetaceae</taxon>
        <taxon>Streptomyces</taxon>
    </lineage>
</organism>
<feature type="domain" description="LamG-like jellyroll fold" evidence="3">
    <location>
        <begin position="1074"/>
        <end position="1205"/>
    </location>
</feature>
<evidence type="ECO:0000256" key="1">
    <source>
        <dbReference type="ARBA" id="ARBA00022729"/>
    </source>
</evidence>
<evidence type="ECO:0000313" key="4">
    <source>
        <dbReference type="EMBL" id="AWI32209.1"/>
    </source>
</evidence>
<reference evidence="4 5" key="1">
    <citation type="submission" date="2018-05" db="EMBL/GenBank/DDBJ databases">
        <title>Complete genome sequence of sponge-derived Streptomyces sp. HNM0039.</title>
        <authorList>
            <person name="Huang X."/>
            <person name="Zhou S."/>
        </authorList>
    </citation>
    <scope>NUCLEOTIDE SEQUENCE [LARGE SCALE GENOMIC DNA]</scope>
    <source>
        <strain evidence="4 5">HNM0039</strain>
    </source>
</reference>
<keyword evidence="2" id="KW-1015">Disulfide bond</keyword>
<feature type="domain" description="LamG-like jellyroll fold" evidence="3">
    <location>
        <begin position="1314"/>
        <end position="1465"/>
    </location>
</feature>
<sequence>MQQQSREKVYRDATYISTTTVRHGGTTVAFAMDSERRIHYSVLDLEQAQDLRGALDVNYWNADSALLSFPREIVDIGVAVPVARTMPTVKAGGRVESRPGELLPGESDTFLSTTARLTAASPIQAVSDGRHIFVFRRSVTALDHDAVFQGVGTSLSADPVLTAGDRVPAVDASLLCDRYVLVGSVLKPVVEVRYRRSRSKFVPASEGTDTLGTRDMDGVPFYEPTSKLSFVPRIDHGGFAVLLLPTEVDGRSRWQLFVNDAAERRIESVNCAQGDDGLFDIAGTQLYTSPDPRFSASVLEREPGIDPHTGLPLVPVPASTDRAATALRFDPALPGAVTLRTEGLPPASGGFTFEAWIRPVAPGGTIVATRDESRPDGFRLGVDASGSLILGQGAQDRHLTGSVPVPFGVYSHVAAVFDGLTVTLFVDGVPSGTGTIPVAPAPGSADLLGMRGSTGDPVAPFTGDIDEVRVWNRVRTETELADRGRRLAGIEAGLISYLRFDEGTGDRVADLCRGRSAASVSGAVWVPSDAPVGDGPGLSRDVFALKDRNVVGGLAATLYFQQEPRPTGYSDSALEKRQARVLLAGATSGPAPEGGSDARAYVCTVDFALSRGGRLAAVPREIALEAIGLPDPARDLDALTAAQARVAAAQAALGADQALADMLWPTLEYIADIRRFSFRDQQRAQLERTVPAMVMAQQRLGSGRAQVDAAKAALATLTGGLLGGPETVLEMPRIAVDRSGLSAYGALLTFAWTTDAPSLLESATGDVVMYFRGGDGQFFAAYYPTTVSRAARRLPAGTGEVTLTARDTATRLADLRITVGDGSSAGLCRVALTQGPVTETFEEVPREAVSFARVLNGTRAPGTLLGRAVSVSGTTLTLDTPLARALEAGGTVWVGGTERTLAGPVATGATQVRLTAHASIVSVGQELRTTLYDYAHARSSTPGAVLWHGSQLVSATALGAGPQVANGTALDLAEPLLPRWRGNTPGRALSFDGHSRHLTLPSSAWPDITPSGDLTVEAWVNPATLTGNGARIWHASIPGFRYALALEGRAAISALLLDGASWVDCGTELTLADRDFTIEVWANAAGNSRLSPLFSSGSTVDADPVFLAFTPDNRLAFSTAGRQLTTDPFPEGGWHCWSAVFEAATGRRTLYRDGIQIAQDIAPGRPGGGGRTTLGCFGFAGAGQERPATAMVDEYRVWGRARTQAEVAGSAHRRLTGHEPGLLGYWTFGDASTADRSGNGHHGTVRGRLIPCPSAPRGYSLAAVVGSQAFRSEGVFPAADWGHVAMTFRQDWALAMDGTGHLDAAGPEGLDLVDDLTIEAYVKLDALGSMQGLVGKGPVLGGGSGAVPYALYVDPDGQLVFTFEAGGGGTGSQQIWRSGEANKLVPGVFTKVAVTRRGGEDKDGAVGIRLYIDGRLVRTDRYTGARPVGNDANCEIGRYRVGSSSYGLRGTVSEARIWKVARKPEEIGVPVTTKAEGLVAWWNVPESHGAITADACDAFPARIHGAVRVRTPDPHGNRFTFYHNGVPTAADRVSMDNVLGDMGPEQVTVAARRTGSGALSEVLTGTLDEIRVWRTCRTQEQILDNLFTRVRGERQDLMAYYPFDPESTVAGAKVADAGLRGCDLEPSVPAPEVVVSTAPLSDDTAEVRSALAGASTAFHRRVSATPSASEYADLQTDAHGKAIGVMKRAYSSVRAGAWVLGTGFKVGDLTTSWVGQAQFNPQLVGYLEGAPPVPSENMIEGTAEDYSGTSSVSFVQADTVTNTMSSDHKTSVDSSAKITFDVSQNDDTFIVAAPLGAGTAKPLSSLKIHAGGSAEMKFSNSWSNDTTVSQGATTTRTSSVKLAGRWESPEAKEQANPTAGRRWLPANTGFAIVQSDTADQFALRLAHNGALVAYRMIPNPDIPRDWNIIAFPINPLYTKQGTLDGVIGFRTRGAAGGLEPCPDPSFPHAGDGGQYSYYRPREAYALKRRIQREEQQLQAFYESASTDTHAPDPVAAAADRVLKGMIGGTGTSTGLTSGGGDPVAGRAAHRSAARRNIVNTYVWTAAGGLFSETTSTTDQVTSTTAGEYTVSGSATYQSGFEAEIGPVGGKFAFEATMGGGYTVTRRKTRDASRSFSLEVATEPGSVLHRSDGSGPVLVPGRVDAYRFMSFYLDTSTDNFEDFYGKVVDPEWLERGTDAGARELARARQSDRKPPCWRVLHRVTFVSRVQDTGARTPSLAQAMGSLGLSSDYALMRQLSPYLVGATADAAELAAATTKVLTAHFTALVPYTDVIAAKVAAFHGLAADHLDRLPLAGDSLPTPASSLTVDRPSAEHGAHAVLGFGTPPGTASPTNWIGLYPVGVAPSQQESLLWEYAPGAGGSVTFATGKLPGPGEYAAWYLHNDGYALLAGPVALTVR</sequence>
<dbReference type="Proteomes" id="UP000244900">
    <property type="component" value="Chromosome"/>
</dbReference>
<evidence type="ECO:0000313" key="5">
    <source>
        <dbReference type="Proteomes" id="UP000244900"/>
    </source>
</evidence>
<keyword evidence="1" id="KW-0732">Signal</keyword>
<name>A0A2S1T0K8_9ACTN</name>
<keyword evidence="5" id="KW-1185">Reference proteome</keyword>
<dbReference type="SUPFAM" id="SSF49899">
    <property type="entry name" value="Concanavalin A-like lectins/glucanases"/>
    <property type="match status" value="5"/>
</dbReference>
<dbReference type="OrthoDB" id="463714at2"/>
<dbReference type="RefSeq" id="WP_108908198.1">
    <property type="nucleotide sequence ID" value="NZ_CP029188.1"/>
</dbReference>
<gene>
    <name evidence="4" type="ORF">DDW44_27950</name>
</gene>
<dbReference type="KEGG" id="stir:DDW44_27950"/>